<dbReference type="SUPFAM" id="SSF102588">
    <property type="entry name" value="LmbE-like"/>
    <property type="match status" value="1"/>
</dbReference>
<dbReference type="GO" id="GO:0005783">
    <property type="term" value="C:endoplasmic reticulum"/>
    <property type="evidence" value="ECO:0007669"/>
    <property type="project" value="TreeGrafter"/>
</dbReference>
<dbReference type="InterPro" id="IPR024078">
    <property type="entry name" value="LmbE-like_dom_sf"/>
</dbReference>
<evidence type="ECO:0000256" key="2">
    <source>
        <dbReference type="ARBA" id="ARBA00012176"/>
    </source>
</evidence>
<protein>
    <recommendedName>
        <fullName evidence="2">N-acetylglucosaminylphosphatidylinositol deacetylase</fullName>
        <ecNumber evidence="2">3.5.1.89</ecNumber>
    </recommendedName>
</protein>
<feature type="region of interest" description="Disordered" evidence="3">
    <location>
        <begin position="204"/>
        <end position="225"/>
    </location>
</feature>
<dbReference type="InterPro" id="IPR003737">
    <property type="entry name" value="GlcNAc_PI_deacetylase-related"/>
</dbReference>
<dbReference type="AlphaFoldDB" id="A0A9N8DTU2"/>
<accession>A0A9N8DTU2</accession>
<dbReference type="PANTHER" id="PTHR12993">
    <property type="entry name" value="N-ACETYLGLUCOSAMINYL-PHOSPHATIDYLINOSITOL DE-N-ACETYLASE-RELATED"/>
    <property type="match status" value="1"/>
</dbReference>
<dbReference type="GO" id="GO:0000225">
    <property type="term" value="F:N-acetylglucosaminylphosphatidylinositol deacetylase activity"/>
    <property type="evidence" value="ECO:0007669"/>
    <property type="project" value="UniProtKB-EC"/>
</dbReference>
<comment type="caution">
    <text evidence="4">The sequence shown here is derived from an EMBL/GenBank/DDBJ whole genome shotgun (WGS) entry which is preliminary data.</text>
</comment>
<evidence type="ECO:0000256" key="1">
    <source>
        <dbReference type="ARBA" id="ARBA00006066"/>
    </source>
</evidence>
<dbReference type="Pfam" id="PF02585">
    <property type="entry name" value="PIG-L"/>
    <property type="match status" value="1"/>
</dbReference>
<dbReference type="Gene3D" id="3.40.50.10320">
    <property type="entry name" value="LmbE-like"/>
    <property type="match status" value="1"/>
</dbReference>
<dbReference type="Proteomes" id="UP001153069">
    <property type="component" value="Unassembled WGS sequence"/>
</dbReference>
<sequence>MTKTAEQDDENNGVVRSTKCFVISVQDFPPPDSKQTTAKKPLTDHSSASVASSSSSPSVVHVLVIAHPDDESMFFLPTLTNLIAAGETVWLLCLTTGNYDGLGDTRKKELSNVCRYLGIHRLIQVQVERLKDHPTCAWELDAVTGEIERALLAAVKKHSDKNNNNNNPPIQRLVLITFDFFGVSGHINHRDTYLGVRNLYYQEQKQPQKHDEKTGTTKTDAPKEMPLRLPPLDAWQLETVHWLPIKYMPVAAWIRLLLYLIGLWKPTFTPFPTLPPQNTENDKQAATTNDKHNIQQMAHVFQSVDCIQSWKAMSTHQSQWVWYRRLFVIFSCYTFVNKLKPIR</sequence>
<name>A0A9N8DTU2_9STRA</name>
<dbReference type="EMBL" id="CAICTM010000273">
    <property type="protein sequence ID" value="CAB9506656.1"/>
    <property type="molecule type" value="Genomic_DNA"/>
</dbReference>
<dbReference type="PANTHER" id="PTHR12993:SF11">
    <property type="entry name" value="N-ACETYLGLUCOSAMINYL-PHOSPHATIDYLINOSITOL DE-N-ACETYLASE"/>
    <property type="match status" value="1"/>
</dbReference>
<feature type="compositionally biased region" description="Basic and acidic residues" evidence="3">
    <location>
        <begin position="206"/>
        <end position="225"/>
    </location>
</feature>
<evidence type="ECO:0000313" key="4">
    <source>
        <dbReference type="EMBL" id="CAB9506656.1"/>
    </source>
</evidence>
<comment type="similarity">
    <text evidence="1">Belongs to the PIGL family.</text>
</comment>
<dbReference type="OrthoDB" id="440160at2759"/>
<proteinExistence type="inferred from homology"/>
<organism evidence="4 5">
    <name type="scientific">Seminavis robusta</name>
    <dbReference type="NCBI Taxonomy" id="568900"/>
    <lineage>
        <taxon>Eukaryota</taxon>
        <taxon>Sar</taxon>
        <taxon>Stramenopiles</taxon>
        <taxon>Ochrophyta</taxon>
        <taxon>Bacillariophyta</taxon>
        <taxon>Bacillariophyceae</taxon>
        <taxon>Bacillariophycidae</taxon>
        <taxon>Naviculales</taxon>
        <taxon>Naviculaceae</taxon>
        <taxon>Seminavis</taxon>
    </lineage>
</organism>
<gene>
    <name evidence="4" type="ORF">SEMRO_274_G105440.1</name>
</gene>
<evidence type="ECO:0000313" key="5">
    <source>
        <dbReference type="Proteomes" id="UP001153069"/>
    </source>
</evidence>
<evidence type="ECO:0000256" key="3">
    <source>
        <dbReference type="SAM" id="MobiDB-lite"/>
    </source>
</evidence>
<reference evidence="4" key="1">
    <citation type="submission" date="2020-06" db="EMBL/GenBank/DDBJ databases">
        <authorList>
            <consortium name="Plant Systems Biology data submission"/>
        </authorList>
    </citation>
    <scope>NUCLEOTIDE SEQUENCE</scope>
    <source>
        <strain evidence="4">D6</strain>
    </source>
</reference>
<feature type="region of interest" description="Disordered" evidence="3">
    <location>
        <begin position="26"/>
        <end position="53"/>
    </location>
</feature>
<keyword evidence="5" id="KW-1185">Reference proteome</keyword>
<dbReference type="EC" id="3.5.1.89" evidence="2"/>